<accession>A0A1B0A6L8</accession>
<reference evidence="3" key="1">
    <citation type="submission" date="2014-03" db="EMBL/GenBank/DDBJ databases">
        <authorList>
            <person name="Aksoy S."/>
            <person name="Warren W."/>
            <person name="Wilson R.K."/>
        </authorList>
    </citation>
    <scope>NUCLEOTIDE SEQUENCE [LARGE SCALE GENOMIC DNA]</scope>
    <source>
        <strain evidence="3">IAEA</strain>
    </source>
</reference>
<evidence type="ECO:0000256" key="1">
    <source>
        <dbReference type="SAM" id="MobiDB-lite"/>
    </source>
</evidence>
<reference evidence="2" key="2">
    <citation type="submission" date="2020-05" db="UniProtKB">
        <authorList>
            <consortium name="EnsemblMetazoa"/>
        </authorList>
    </citation>
    <scope>IDENTIFICATION</scope>
    <source>
        <strain evidence="2">IAEA</strain>
    </source>
</reference>
<evidence type="ECO:0000313" key="3">
    <source>
        <dbReference type="Proteomes" id="UP000092445"/>
    </source>
</evidence>
<keyword evidence="3" id="KW-1185">Reference proteome</keyword>
<sequence length="169" mass="18406">MDDDQKYENGDDLSSRLRLCSSYRVAGDGGDLGVLGRLGDNGDLDLREFCESVGEMLRRIGGEGGLKASDLGALACVLVATDGWDNCRAQNRRPEVSISLFSKDFSKVSASLLSSEEEALDEDDDDDDDELEELLLSEEDDDDDDDVDDVEDLDNGSSICDDCKEMSSI</sequence>
<proteinExistence type="predicted"/>
<dbReference type="VEuPathDB" id="VectorBase:GPAI035920"/>
<organism evidence="2 3">
    <name type="scientific">Glossina pallidipes</name>
    <name type="common">Tsetse fly</name>
    <dbReference type="NCBI Taxonomy" id="7398"/>
    <lineage>
        <taxon>Eukaryota</taxon>
        <taxon>Metazoa</taxon>
        <taxon>Ecdysozoa</taxon>
        <taxon>Arthropoda</taxon>
        <taxon>Hexapoda</taxon>
        <taxon>Insecta</taxon>
        <taxon>Pterygota</taxon>
        <taxon>Neoptera</taxon>
        <taxon>Endopterygota</taxon>
        <taxon>Diptera</taxon>
        <taxon>Brachycera</taxon>
        <taxon>Muscomorpha</taxon>
        <taxon>Hippoboscoidea</taxon>
        <taxon>Glossinidae</taxon>
        <taxon>Glossina</taxon>
    </lineage>
</organism>
<name>A0A1B0A6L8_GLOPL</name>
<protein>
    <submittedName>
        <fullName evidence="2">Uncharacterized protein</fullName>
    </submittedName>
</protein>
<dbReference type="AlphaFoldDB" id="A0A1B0A6L8"/>
<dbReference type="Proteomes" id="UP000092445">
    <property type="component" value="Unassembled WGS sequence"/>
</dbReference>
<evidence type="ECO:0000313" key="2">
    <source>
        <dbReference type="EnsemblMetazoa" id="GPAI035920-PA"/>
    </source>
</evidence>
<dbReference type="EnsemblMetazoa" id="GPAI035920-RA">
    <property type="protein sequence ID" value="GPAI035920-PA"/>
    <property type="gene ID" value="GPAI035920"/>
</dbReference>
<feature type="compositionally biased region" description="Acidic residues" evidence="1">
    <location>
        <begin position="136"/>
        <end position="154"/>
    </location>
</feature>
<feature type="region of interest" description="Disordered" evidence="1">
    <location>
        <begin position="136"/>
        <end position="169"/>
    </location>
</feature>